<name>A0AAD5T1F4_9FUNG</name>
<keyword evidence="5" id="KW-1185">Reference proteome</keyword>
<evidence type="ECO:0008006" key="6">
    <source>
        <dbReference type="Google" id="ProtNLM"/>
    </source>
</evidence>
<feature type="region of interest" description="Disordered" evidence="3">
    <location>
        <begin position="117"/>
        <end position="139"/>
    </location>
</feature>
<dbReference type="GO" id="GO:0001228">
    <property type="term" value="F:DNA-binding transcription activator activity, RNA polymerase II-specific"/>
    <property type="evidence" value="ECO:0007669"/>
    <property type="project" value="TreeGrafter"/>
</dbReference>
<dbReference type="SUPFAM" id="SSF57959">
    <property type="entry name" value="Leucine zipper domain"/>
    <property type="match status" value="1"/>
</dbReference>
<dbReference type="PANTHER" id="PTHR40621:SF6">
    <property type="entry name" value="AP-1-LIKE TRANSCRIPTION FACTOR YAP1-RELATED"/>
    <property type="match status" value="1"/>
</dbReference>
<comment type="subcellular location">
    <subcellularLocation>
        <location evidence="1">Nucleus</location>
    </subcellularLocation>
</comment>
<sequence length="342" mass="37639">MYTSPSSHEAQEELLHLQVNAGAPANDFGFEFAHHSANHSLKRVDGKHMRESEPTAETTQQTQTSQKKKSGRKPIDTPAASKRTAQKREASRAFRERRANYIKDLEEKAKLVESLGIAPPSKSSSTASPAATATSNSMFQDLDPQTIEILALREKVAALESENQILRQVAFTFDYTSVLTPPQLANAPQQQQHRQSPASMSPSSASTISAPPANTTPLSNLGANKFNGVSLLSFLDSPTANLFPSPFDSLPLISDLTTFRDSNQIPQQQQEELFQQHEQLDAWLFDDNFAAYLQPQLDQEIKVEVRSGGIPLDTEVENELCTLITKKCVCQEADGTINIVDC</sequence>
<organism evidence="4 5">
    <name type="scientific">Physocladia obscura</name>
    <dbReference type="NCBI Taxonomy" id="109957"/>
    <lineage>
        <taxon>Eukaryota</taxon>
        <taxon>Fungi</taxon>
        <taxon>Fungi incertae sedis</taxon>
        <taxon>Chytridiomycota</taxon>
        <taxon>Chytridiomycota incertae sedis</taxon>
        <taxon>Chytridiomycetes</taxon>
        <taxon>Chytridiales</taxon>
        <taxon>Chytriomycetaceae</taxon>
        <taxon>Physocladia</taxon>
    </lineage>
</organism>
<proteinExistence type="predicted"/>
<feature type="compositionally biased region" description="Low complexity" evidence="3">
    <location>
        <begin position="184"/>
        <end position="213"/>
    </location>
</feature>
<evidence type="ECO:0000313" key="5">
    <source>
        <dbReference type="Proteomes" id="UP001211907"/>
    </source>
</evidence>
<evidence type="ECO:0000256" key="2">
    <source>
        <dbReference type="ARBA" id="ARBA00023242"/>
    </source>
</evidence>
<comment type="caution">
    <text evidence="4">The sequence shown here is derived from an EMBL/GenBank/DDBJ whole genome shotgun (WGS) entry which is preliminary data.</text>
</comment>
<feature type="region of interest" description="Disordered" evidence="3">
    <location>
        <begin position="39"/>
        <end position="94"/>
    </location>
</feature>
<dbReference type="AlphaFoldDB" id="A0AAD5T1F4"/>
<dbReference type="InterPro" id="IPR046347">
    <property type="entry name" value="bZIP_sf"/>
</dbReference>
<dbReference type="CDD" id="cd14688">
    <property type="entry name" value="bZIP_YAP"/>
    <property type="match status" value="1"/>
</dbReference>
<keyword evidence="2" id="KW-0539">Nucleus</keyword>
<dbReference type="EMBL" id="JADGJH010001560">
    <property type="protein sequence ID" value="KAJ3112258.1"/>
    <property type="molecule type" value="Genomic_DNA"/>
</dbReference>
<accession>A0AAD5T1F4</accession>
<feature type="compositionally biased region" description="Basic and acidic residues" evidence="3">
    <location>
        <begin position="42"/>
        <end position="53"/>
    </location>
</feature>
<evidence type="ECO:0000256" key="1">
    <source>
        <dbReference type="ARBA" id="ARBA00004123"/>
    </source>
</evidence>
<dbReference type="GO" id="GO:0000976">
    <property type="term" value="F:transcription cis-regulatory region binding"/>
    <property type="evidence" value="ECO:0007669"/>
    <property type="project" value="InterPro"/>
</dbReference>
<reference evidence="4" key="1">
    <citation type="submission" date="2020-05" db="EMBL/GenBank/DDBJ databases">
        <title>Phylogenomic resolution of chytrid fungi.</title>
        <authorList>
            <person name="Stajich J.E."/>
            <person name="Amses K."/>
            <person name="Simmons R."/>
            <person name="Seto K."/>
            <person name="Myers J."/>
            <person name="Bonds A."/>
            <person name="Quandt C.A."/>
            <person name="Barry K."/>
            <person name="Liu P."/>
            <person name="Grigoriev I."/>
            <person name="Longcore J.E."/>
            <person name="James T.Y."/>
        </authorList>
    </citation>
    <scope>NUCLEOTIDE SEQUENCE</scope>
    <source>
        <strain evidence="4">JEL0513</strain>
    </source>
</reference>
<dbReference type="InterPro" id="IPR050936">
    <property type="entry name" value="AP-1-like"/>
</dbReference>
<dbReference type="GO" id="GO:0090575">
    <property type="term" value="C:RNA polymerase II transcription regulator complex"/>
    <property type="evidence" value="ECO:0007669"/>
    <property type="project" value="TreeGrafter"/>
</dbReference>
<feature type="compositionally biased region" description="Low complexity" evidence="3">
    <location>
        <begin position="118"/>
        <end position="135"/>
    </location>
</feature>
<evidence type="ECO:0000313" key="4">
    <source>
        <dbReference type="EMBL" id="KAJ3112258.1"/>
    </source>
</evidence>
<dbReference type="Proteomes" id="UP001211907">
    <property type="component" value="Unassembled WGS sequence"/>
</dbReference>
<feature type="region of interest" description="Disordered" evidence="3">
    <location>
        <begin position="184"/>
        <end position="216"/>
    </location>
</feature>
<dbReference type="PANTHER" id="PTHR40621">
    <property type="entry name" value="TRANSCRIPTION FACTOR KAPC-RELATED"/>
    <property type="match status" value="1"/>
</dbReference>
<dbReference type="Gene3D" id="1.20.5.170">
    <property type="match status" value="1"/>
</dbReference>
<protein>
    <recommendedName>
        <fullName evidence="6">BZIP domain-containing protein</fullName>
    </recommendedName>
</protein>
<gene>
    <name evidence="4" type="ORF">HK100_002409</name>
</gene>
<evidence type="ECO:0000256" key="3">
    <source>
        <dbReference type="SAM" id="MobiDB-lite"/>
    </source>
</evidence>